<reference evidence="12 13" key="1">
    <citation type="submission" date="2018-05" db="EMBL/GenBank/DDBJ databases">
        <title>Spiribacter halobius sp. nov., a moderately halophilic bacterium isolated from marine solar saltern.</title>
        <authorList>
            <person name="Zheng W.-S."/>
            <person name="Lu D.-C."/>
            <person name="Du Z.-J."/>
        </authorList>
    </citation>
    <scope>NUCLEOTIDE SEQUENCE [LARGE SCALE GENOMIC DNA]</scope>
    <source>
        <strain evidence="12 13">E85</strain>
    </source>
</reference>
<evidence type="ECO:0000256" key="6">
    <source>
        <dbReference type="ARBA" id="ARBA00022692"/>
    </source>
</evidence>
<dbReference type="InterPro" id="IPR045584">
    <property type="entry name" value="Pilin-like"/>
</dbReference>
<keyword evidence="13" id="KW-1185">Reference proteome</keyword>
<comment type="similarity">
    <text evidence="9">Belongs to the GSP H family.</text>
</comment>
<evidence type="ECO:0000256" key="9">
    <source>
        <dbReference type="ARBA" id="ARBA00025772"/>
    </source>
</evidence>
<organism evidence="12 13">
    <name type="scientific">Sediminicurvatus halobius</name>
    <dbReference type="NCBI Taxonomy" id="2182432"/>
    <lineage>
        <taxon>Bacteria</taxon>
        <taxon>Pseudomonadati</taxon>
        <taxon>Pseudomonadota</taxon>
        <taxon>Gammaproteobacteria</taxon>
        <taxon>Chromatiales</taxon>
        <taxon>Ectothiorhodospiraceae</taxon>
        <taxon>Sediminicurvatus</taxon>
    </lineage>
</organism>
<accession>A0A2U2N8F0</accession>
<comment type="caution">
    <text evidence="12">The sequence shown here is derived from an EMBL/GenBank/DDBJ whole genome shotgun (WGS) entry which is preliminary data.</text>
</comment>
<dbReference type="SUPFAM" id="SSF54523">
    <property type="entry name" value="Pili subunits"/>
    <property type="match status" value="1"/>
</dbReference>
<evidence type="ECO:0000256" key="3">
    <source>
        <dbReference type="ARBA" id="ARBA00022475"/>
    </source>
</evidence>
<protein>
    <recommendedName>
        <fullName evidence="2">Type II secretion system protein H</fullName>
    </recommendedName>
    <alternativeName>
        <fullName evidence="10">General secretion pathway protein H</fullName>
    </alternativeName>
</protein>
<dbReference type="RefSeq" id="WP_109676147.1">
    <property type="nucleotide sequence ID" value="NZ_CP086615.1"/>
</dbReference>
<dbReference type="OrthoDB" id="2313614at2"/>
<evidence type="ECO:0000313" key="13">
    <source>
        <dbReference type="Proteomes" id="UP000245474"/>
    </source>
</evidence>
<evidence type="ECO:0000256" key="7">
    <source>
        <dbReference type="ARBA" id="ARBA00022989"/>
    </source>
</evidence>
<evidence type="ECO:0000256" key="1">
    <source>
        <dbReference type="ARBA" id="ARBA00004377"/>
    </source>
</evidence>
<gene>
    <name evidence="12" type="ORF">DEM34_02390</name>
</gene>
<evidence type="ECO:0000256" key="8">
    <source>
        <dbReference type="ARBA" id="ARBA00023136"/>
    </source>
</evidence>
<feature type="domain" description="General secretion pathway GspH" evidence="11">
    <location>
        <begin position="44"/>
        <end position="172"/>
    </location>
</feature>
<evidence type="ECO:0000256" key="4">
    <source>
        <dbReference type="ARBA" id="ARBA00022481"/>
    </source>
</evidence>
<dbReference type="EMBL" id="QFFI01000003">
    <property type="protein sequence ID" value="PWG65274.1"/>
    <property type="molecule type" value="Genomic_DNA"/>
</dbReference>
<keyword evidence="5" id="KW-0997">Cell inner membrane</keyword>
<evidence type="ECO:0000256" key="10">
    <source>
        <dbReference type="ARBA" id="ARBA00030775"/>
    </source>
</evidence>
<dbReference type="GO" id="GO:0015627">
    <property type="term" value="C:type II protein secretion system complex"/>
    <property type="evidence" value="ECO:0007669"/>
    <property type="project" value="InterPro"/>
</dbReference>
<proteinExistence type="inferred from homology"/>
<keyword evidence="6" id="KW-0812">Transmembrane</keyword>
<dbReference type="Pfam" id="PF12019">
    <property type="entry name" value="GspH"/>
    <property type="match status" value="1"/>
</dbReference>
<dbReference type="Gene3D" id="3.55.40.10">
    <property type="entry name" value="minor pseudopilin epsh domain"/>
    <property type="match status" value="1"/>
</dbReference>
<dbReference type="AlphaFoldDB" id="A0A2U2N8F0"/>
<keyword evidence="8" id="KW-0472">Membrane</keyword>
<evidence type="ECO:0000256" key="5">
    <source>
        <dbReference type="ARBA" id="ARBA00022519"/>
    </source>
</evidence>
<evidence type="ECO:0000256" key="2">
    <source>
        <dbReference type="ARBA" id="ARBA00021549"/>
    </source>
</evidence>
<dbReference type="GO" id="GO:0005886">
    <property type="term" value="C:plasma membrane"/>
    <property type="evidence" value="ECO:0007669"/>
    <property type="project" value="UniProtKB-SubCell"/>
</dbReference>
<evidence type="ECO:0000259" key="11">
    <source>
        <dbReference type="Pfam" id="PF12019"/>
    </source>
</evidence>
<dbReference type="NCBIfam" id="TIGR02532">
    <property type="entry name" value="IV_pilin_GFxxxE"/>
    <property type="match status" value="1"/>
</dbReference>
<dbReference type="Pfam" id="PF07963">
    <property type="entry name" value="N_methyl"/>
    <property type="match status" value="1"/>
</dbReference>
<keyword evidence="4" id="KW-0488">Methylation</keyword>
<dbReference type="Proteomes" id="UP000245474">
    <property type="component" value="Unassembled WGS sequence"/>
</dbReference>
<keyword evidence="3" id="KW-1003">Cell membrane</keyword>
<comment type="subcellular location">
    <subcellularLocation>
        <location evidence="1">Cell inner membrane</location>
        <topology evidence="1">Single-pass membrane protein</topology>
    </subcellularLocation>
</comment>
<evidence type="ECO:0000313" key="12">
    <source>
        <dbReference type="EMBL" id="PWG65274.1"/>
    </source>
</evidence>
<dbReference type="InterPro" id="IPR022346">
    <property type="entry name" value="T2SS_GspH"/>
</dbReference>
<dbReference type="GO" id="GO:0015628">
    <property type="term" value="P:protein secretion by the type II secretion system"/>
    <property type="evidence" value="ECO:0007669"/>
    <property type="project" value="InterPro"/>
</dbReference>
<dbReference type="InterPro" id="IPR012902">
    <property type="entry name" value="N_methyl_site"/>
</dbReference>
<keyword evidence="7" id="KW-1133">Transmembrane helix</keyword>
<name>A0A2U2N8F0_9GAMM</name>
<sequence>MARERAFTLVELLVTLAVAAVLAVTVIPSFSDLVRDQRLIALSNRFNASLQLARAEAIKGGWEVVICKRNRTLRCDASAGWHQGWMIFRDNNRDRHCEDGDGDGTCDGDSGEIVRASGAVTGGLAIDAGAGNTATRIVYEPTGFADGYPGTFTFCDARGIAHARGLVLSMTGRLRQADPSTDSLQCP</sequence>